<feature type="domain" description="Methyltransferase type 11" evidence="1">
    <location>
        <begin position="55"/>
        <end position="150"/>
    </location>
</feature>
<dbReference type="AlphaFoldDB" id="A0A0R3LU67"/>
<keyword evidence="3" id="KW-1185">Reference proteome</keyword>
<protein>
    <submittedName>
        <fullName evidence="2">SAM-dependent methyltransferase</fullName>
    </submittedName>
</protein>
<dbReference type="OrthoDB" id="5449367at2"/>
<evidence type="ECO:0000313" key="3">
    <source>
        <dbReference type="Proteomes" id="UP000050863"/>
    </source>
</evidence>
<gene>
    <name evidence="2" type="ORF">CQ12_20345</name>
</gene>
<evidence type="ECO:0000259" key="1">
    <source>
        <dbReference type="Pfam" id="PF08241"/>
    </source>
</evidence>
<keyword evidence="2" id="KW-0489">Methyltransferase</keyword>
<dbReference type="GO" id="GO:0008757">
    <property type="term" value="F:S-adenosylmethionine-dependent methyltransferase activity"/>
    <property type="evidence" value="ECO:0007669"/>
    <property type="project" value="InterPro"/>
</dbReference>
<dbReference type="Proteomes" id="UP000050863">
    <property type="component" value="Unassembled WGS sequence"/>
</dbReference>
<name>A0A0R3LU67_9BRAD</name>
<dbReference type="STRING" id="280332.CQ12_20345"/>
<keyword evidence="2" id="KW-0808">Transferase</keyword>
<proteinExistence type="predicted"/>
<dbReference type="GO" id="GO:0032259">
    <property type="term" value="P:methylation"/>
    <property type="evidence" value="ECO:0007669"/>
    <property type="project" value="UniProtKB-KW"/>
</dbReference>
<dbReference type="EMBL" id="LLXZ01000087">
    <property type="protein sequence ID" value="KRR08368.1"/>
    <property type="molecule type" value="Genomic_DNA"/>
</dbReference>
<organism evidence="2 3">
    <name type="scientific">Bradyrhizobium jicamae</name>
    <dbReference type="NCBI Taxonomy" id="280332"/>
    <lineage>
        <taxon>Bacteria</taxon>
        <taxon>Pseudomonadati</taxon>
        <taxon>Pseudomonadota</taxon>
        <taxon>Alphaproteobacteria</taxon>
        <taxon>Hyphomicrobiales</taxon>
        <taxon>Nitrobacteraceae</taxon>
        <taxon>Bradyrhizobium</taxon>
    </lineage>
</organism>
<dbReference type="Pfam" id="PF08241">
    <property type="entry name" value="Methyltransf_11"/>
    <property type="match status" value="1"/>
</dbReference>
<dbReference type="RefSeq" id="WP_057835847.1">
    <property type="nucleotide sequence ID" value="NZ_LLXZ01000087.1"/>
</dbReference>
<dbReference type="Gene3D" id="3.40.50.150">
    <property type="entry name" value="Vaccinia Virus protein VP39"/>
    <property type="match status" value="1"/>
</dbReference>
<sequence length="231" mass="26257">MDKAEFDRFADAYYEQHRENVAVTGEGPEYFAEYKIRQLRQIVEREQIGVSRICDFGSGIGNSIPFFRTYFPDAALTSSDVSERSLTLGKQRYPGNGNCVLIEEGRIPCETGTFDVAFSACVFHHIPHGEHVMWLKELHRITRPGGLIAIFEHNPLNPLTVHAVNTCPFDENARLIFARSLAKRLGEAGWMSPRIQYNLFFPRALARLRPLEARLGWLPLGAQYVAFGRKI</sequence>
<dbReference type="InterPro" id="IPR029063">
    <property type="entry name" value="SAM-dependent_MTases_sf"/>
</dbReference>
<dbReference type="CDD" id="cd02440">
    <property type="entry name" value="AdoMet_MTases"/>
    <property type="match status" value="1"/>
</dbReference>
<evidence type="ECO:0000313" key="2">
    <source>
        <dbReference type="EMBL" id="KRR08368.1"/>
    </source>
</evidence>
<accession>A0A0R3LU67</accession>
<reference evidence="2 3" key="1">
    <citation type="submission" date="2014-03" db="EMBL/GenBank/DDBJ databases">
        <title>Bradyrhizobium valentinum sp. nov., isolated from effective nodules of Lupinus mariae-josephae, a lupine endemic of basic-lime soils in Eastern Spain.</title>
        <authorList>
            <person name="Duran D."/>
            <person name="Rey L."/>
            <person name="Navarro A."/>
            <person name="Busquets A."/>
            <person name="Imperial J."/>
            <person name="Ruiz-Argueso T."/>
        </authorList>
    </citation>
    <scope>NUCLEOTIDE SEQUENCE [LARGE SCALE GENOMIC DNA]</scope>
    <source>
        <strain evidence="2 3">PAC68</strain>
    </source>
</reference>
<dbReference type="InterPro" id="IPR013216">
    <property type="entry name" value="Methyltransf_11"/>
</dbReference>
<comment type="caution">
    <text evidence="2">The sequence shown here is derived from an EMBL/GenBank/DDBJ whole genome shotgun (WGS) entry which is preliminary data.</text>
</comment>
<dbReference type="SUPFAM" id="SSF53335">
    <property type="entry name" value="S-adenosyl-L-methionine-dependent methyltransferases"/>
    <property type="match status" value="1"/>
</dbReference>